<dbReference type="AlphaFoldDB" id="G6FSR3"/>
<dbReference type="NCBIfam" id="TIGR00197">
    <property type="entry name" value="yjeF_nterm"/>
    <property type="match status" value="1"/>
</dbReference>
<reference evidence="22 23" key="1">
    <citation type="submission" date="2011-09" db="EMBL/GenBank/DDBJ databases">
        <title>The draft genome of Fischerella sp. JSC-11.</title>
        <authorList>
            <consortium name="US DOE Joint Genome Institute (JGI-PGF)"/>
            <person name="Lucas S."/>
            <person name="Han J."/>
            <person name="Lapidus A."/>
            <person name="Cheng J.-F."/>
            <person name="Goodwin L."/>
            <person name="Pitluck S."/>
            <person name="Peters L."/>
            <person name="Land M.L."/>
            <person name="Hauser L."/>
            <person name="Sarkisova S."/>
            <person name="Bryant D.A."/>
            <person name="Brown I."/>
            <person name="Woyke T.J."/>
        </authorList>
    </citation>
    <scope>NUCLEOTIDE SEQUENCE [LARGE SCALE GENOMIC DNA]</scope>
    <source>
        <strain evidence="22 23">JSC-11</strain>
    </source>
</reference>
<dbReference type="EC" id="5.1.99.6" evidence="19"/>
<evidence type="ECO:0000256" key="1">
    <source>
        <dbReference type="ARBA" id="ARBA00000013"/>
    </source>
</evidence>
<feature type="binding site" evidence="18">
    <location>
        <position position="172"/>
    </location>
    <ligand>
        <name>K(+)</name>
        <dbReference type="ChEBI" id="CHEBI:29103"/>
    </ligand>
</feature>
<dbReference type="RefSeq" id="WP_009456406.1">
    <property type="nucleotide sequence ID" value="NZ_AGIZ01000005.1"/>
</dbReference>
<organism evidence="22 23">
    <name type="scientific">Fischerella thermalis JSC-11</name>
    <dbReference type="NCBI Taxonomy" id="741277"/>
    <lineage>
        <taxon>Bacteria</taxon>
        <taxon>Bacillati</taxon>
        <taxon>Cyanobacteriota</taxon>
        <taxon>Cyanophyceae</taxon>
        <taxon>Nostocales</taxon>
        <taxon>Hapalosiphonaceae</taxon>
        <taxon>Fischerella</taxon>
    </lineage>
</organism>
<keyword evidence="9 18" id="KW-0630">Potassium</keyword>
<dbReference type="EMBL" id="AGIZ01000005">
    <property type="protein sequence ID" value="EHC14899.1"/>
    <property type="molecule type" value="Genomic_DNA"/>
</dbReference>
<feature type="binding site" evidence="18">
    <location>
        <position position="205"/>
    </location>
    <ligand>
        <name>(6S)-NADPHX</name>
        <dbReference type="ChEBI" id="CHEBI:64076"/>
    </ligand>
</feature>
<dbReference type="PIRSF" id="PIRSF017184">
    <property type="entry name" value="Nnr"/>
    <property type="match status" value="1"/>
</dbReference>
<feature type="domain" description="YjeF N-terminal" evidence="21">
    <location>
        <begin position="26"/>
        <end position="262"/>
    </location>
</feature>
<protein>
    <recommendedName>
        <fullName evidence="19">Bifunctional NAD(P)H-hydrate repair enzyme</fullName>
    </recommendedName>
    <alternativeName>
        <fullName evidence="19">Nicotinamide nucleotide repair protein</fullName>
    </alternativeName>
    <domain>
        <recommendedName>
            <fullName evidence="19">ADP-dependent (S)-NAD(P)H-hydrate dehydratase</fullName>
            <ecNumber evidence="19">4.2.1.136</ecNumber>
        </recommendedName>
        <alternativeName>
            <fullName evidence="19">ADP-dependent NAD(P)HX dehydratase</fullName>
        </alternativeName>
    </domain>
    <domain>
        <recommendedName>
            <fullName evidence="19">NAD(P)H-hydrate epimerase</fullName>
            <ecNumber evidence="19">5.1.99.6</ecNumber>
        </recommendedName>
    </domain>
</protein>
<evidence type="ECO:0000256" key="11">
    <source>
        <dbReference type="ARBA" id="ARBA00023235"/>
    </source>
</evidence>
<sequence>MNNQHPTPNNQRRIEISQVVVTAQQMREVEARIFAAGIPVAALMEKVAGLIARRILDMYLNPGQEDNRWGGGELGTPTTDREWGLGAMGRWGDQPRFYSRPRVGILVGPGHNGGDALVVARELYFRGYAVFIYSPFAKLKELTSQHLQYAQSLGIPCYQSIEDLPECDLLVDGLFGFGLERELQDPIASAINQLNHKSVPIISIDMPSGLHTDTGKVLGTAIRASHTFCLGLWKLGLLQDQALEYVGKAELIDFDIPLADVEAVLGETPRIKRVTKNSVFSTLPLPRPAVTHKYKEGHLLLICGSRRYAGGAILTGLGARASGVGMLSIAVPESLKPILVSHLPEALIVGCPETQTGAIAQLQLPENTDLNSFDAIACGPGLTKDASPIVQQVLESTIPLVLDADGLNILANPPLSKGGMKGGIRQALTVLTPHTGEFQRLFPDLPDAKHNRIEAVREAAAQSGAVVLLKGARTVIANSEGAVWIVPESTPALARGGSGDVLTGLMGGLIAQAVTHQIAAEDMVAAAAWWHAQAGILAAQERTELGVDAFTLTQYLNLVLNHTDFDSL</sequence>
<evidence type="ECO:0000256" key="8">
    <source>
        <dbReference type="ARBA" id="ARBA00022857"/>
    </source>
</evidence>
<comment type="function">
    <text evidence="17">Catalyzes the dehydration of the S-form of NAD(P)HX at the expense of ADP, which is converted to AMP. Together with NAD(P)HX epimerase, which catalyzes the epimerization of the S- and R-forms, the enzyme allows the repair of both epimers of NAD(P)HX, a damaged form of NAD(P)H that is a result of enzymatic or heat-dependent hydration.</text>
</comment>
<dbReference type="PATRIC" id="fig|741277.3.peg.1631"/>
<dbReference type="Pfam" id="PF01256">
    <property type="entry name" value="Carb_kinase"/>
    <property type="match status" value="1"/>
</dbReference>
<comment type="catalytic activity">
    <reaction evidence="2 18 19">
        <text>(6R)-NADPHX = (6S)-NADPHX</text>
        <dbReference type="Rhea" id="RHEA:32227"/>
        <dbReference type="ChEBI" id="CHEBI:64076"/>
        <dbReference type="ChEBI" id="CHEBI:64077"/>
        <dbReference type="EC" id="5.1.99.6"/>
    </reaction>
</comment>
<dbReference type="GeneID" id="35795528"/>
<evidence type="ECO:0000313" key="23">
    <source>
        <dbReference type="Proteomes" id="UP000004344"/>
    </source>
</evidence>
<dbReference type="SUPFAM" id="SSF53613">
    <property type="entry name" value="Ribokinase-like"/>
    <property type="match status" value="1"/>
</dbReference>
<comment type="catalytic activity">
    <reaction evidence="16 17 19">
        <text>(6S)-NADPHX + ADP = AMP + phosphate + NADPH + H(+)</text>
        <dbReference type="Rhea" id="RHEA:32235"/>
        <dbReference type="ChEBI" id="CHEBI:15378"/>
        <dbReference type="ChEBI" id="CHEBI:43474"/>
        <dbReference type="ChEBI" id="CHEBI:57783"/>
        <dbReference type="ChEBI" id="CHEBI:64076"/>
        <dbReference type="ChEBI" id="CHEBI:456215"/>
        <dbReference type="ChEBI" id="CHEBI:456216"/>
        <dbReference type="EC" id="4.2.1.136"/>
    </reaction>
</comment>
<dbReference type="GO" id="GO:0046872">
    <property type="term" value="F:metal ion binding"/>
    <property type="evidence" value="ECO:0007669"/>
    <property type="project" value="UniProtKB-UniRule"/>
</dbReference>
<dbReference type="PROSITE" id="PS51383">
    <property type="entry name" value="YJEF_C_3"/>
    <property type="match status" value="1"/>
</dbReference>
<dbReference type="Proteomes" id="UP000004344">
    <property type="component" value="Unassembled WGS sequence"/>
</dbReference>
<dbReference type="InterPro" id="IPR036652">
    <property type="entry name" value="YjeF_N_dom_sf"/>
</dbReference>
<dbReference type="GO" id="GO:0110051">
    <property type="term" value="P:metabolite repair"/>
    <property type="evidence" value="ECO:0007669"/>
    <property type="project" value="TreeGrafter"/>
</dbReference>
<comment type="similarity">
    <text evidence="4 19">In the C-terminal section; belongs to the NnrD/CARKD family.</text>
</comment>
<evidence type="ECO:0000256" key="12">
    <source>
        <dbReference type="ARBA" id="ARBA00023239"/>
    </source>
</evidence>
<dbReference type="Pfam" id="PF03853">
    <property type="entry name" value="YjeF_N"/>
    <property type="match status" value="1"/>
</dbReference>
<feature type="binding site" evidence="17">
    <location>
        <position position="381"/>
    </location>
    <ligand>
        <name>(6S)-NADPHX</name>
        <dbReference type="ChEBI" id="CHEBI:64076"/>
    </ligand>
</feature>
<evidence type="ECO:0000256" key="3">
    <source>
        <dbReference type="ARBA" id="ARBA00006001"/>
    </source>
</evidence>
<feature type="binding site" evidence="17">
    <location>
        <position position="499"/>
    </location>
    <ligand>
        <name>AMP</name>
        <dbReference type="ChEBI" id="CHEBI:456215"/>
    </ligand>
</feature>
<dbReference type="CDD" id="cd01171">
    <property type="entry name" value="YXKO-related"/>
    <property type="match status" value="1"/>
</dbReference>
<dbReference type="HAMAP" id="MF_01966">
    <property type="entry name" value="NADHX_epimerase"/>
    <property type="match status" value="1"/>
</dbReference>
<keyword evidence="23" id="KW-1185">Reference proteome</keyword>
<evidence type="ECO:0000256" key="5">
    <source>
        <dbReference type="ARBA" id="ARBA00022723"/>
    </source>
</evidence>
<evidence type="ECO:0000256" key="17">
    <source>
        <dbReference type="HAMAP-Rule" id="MF_01965"/>
    </source>
</evidence>
<dbReference type="GO" id="GO:0052855">
    <property type="term" value="F:ADP-dependent NAD(P)H-hydrate dehydratase activity"/>
    <property type="evidence" value="ECO:0007669"/>
    <property type="project" value="UniProtKB-UniRule"/>
</dbReference>
<comment type="caution">
    <text evidence="17">Lacks conserved residue(s) required for the propagation of feature annotation.</text>
</comment>
<evidence type="ECO:0000313" key="22">
    <source>
        <dbReference type="EMBL" id="EHC14899.1"/>
    </source>
</evidence>
<feature type="binding site" evidence="18">
    <location>
        <begin position="111"/>
        <end position="115"/>
    </location>
    <ligand>
        <name>(6S)-NADPHX</name>
        <dbReference type="ChEBI" id="CHEBI:64076"/>
    </ligand>
</feature>
<dbReference type="InterPro" id="IPR000631">
    <property type="entry name" value="CARKD"/>
</dbReference>
<dbReference type="EC" id="4.2.1.136" evidence="19"/>
<keyword evidence="10 17" id="KW-0520">NAD</keyword>
<dbReference type="InterPro" id="IPR029056">
    <property type="entry name" value="Ribokinase-like"/>
</dbReference>
<dbReference type="Gene3D" id="3.40.50.10260">
    <property type="entry name" value="YjeF N-terminal domain"/>
    <property type="match status" value="1"/>
</dbReference>
<feature type="binding site" evidence="18">
    <location>
        <begin position="176"/>
        <end position="182"/>
    </location>
    <ligand>
        <name>(6S)-NADPHX</name>
        <dbReference type="ChEBI" id="CHEBI:64076"/>
    </ligand>
</feature>
<dbReference type="InterPro" id="IPR017953">
    <property type="entry name" value="Carbohydrate_kinase_pred_CS"/>
</dbReference>
<evidence type="ECO:0000256" key="4">
    <source>
        <dbReference type="ARBA" id="ARBA00009524"/>
    </source>
</evidence>
<evidence type="ECO:0000256" key="16">
    <source>
        <dbReference type="ARBA" id="ARBA00049209"/>
    </source>
</evidence>
<evidence type="ECO:0000256" key="10">
    <source>
        <dbReference type="ARBA" id="ARBA00023027"/>
    </source>
</evidence>
<comment type="function">
    <text evidence="14 19">Bifunctional enzyme that catalyzes the epimerization of the S- and R-forms of NAD(P)HX and the dehydration of the S-form of NAD(P)HX at the expense of ADP, which is converted to AMP. This allows the repair of both epimers of NAD(P)HX, a damaged form of NAD(P)H that is a result of enzymatic or heat-dependent hydration.</text>
</comment>
<dbReference type="Gene3D" id="3.40.1190.20">
    <property type="match status" value="1"/>
</dbReference>
<evidence type="ECO:0000256" key="18">
    <source>
        <dbReference type="HAMAP-Rule" id="MF_01966"/>
    </source>
</evidence>
<name>G6FSR3_9CYAN</name>
<evidence type="ECO:0000256" key="7">
    <source>
        <dbReference type="ARBA" id="ARBA00022840"/>
    </source>
</evidence>
<keyword evidence="13" id="KW-0511">Multifunctional enzyme</keyword>
<evidence type="ECO:0000256" key="15">
    <source>
        <dbReference type="ARBA" id="ARBA00048238"/>
    </source>
</evidence>
<evidence type="ECO:0000256" key="19">
    <source>
        <dbReference type="PIRNR" id="PIRNR017184"/>
    </source>
</evidence>
<dbReference type="PROSITE" id="PS51385">
    <property type="entry name" value="YJEF_N"/>
    <property type="match status" value="1"/>
</dbReference>
<proteinExistence type="inferred from homology"/>
<keyword evidence="5 18" id="KW-0479">Metal-binding</keyword>
<feature type="binding site" evidence="18">
    <location>
        <position position="112"/>
    </location>
    <ligand>
        <name>K(+)</name>
        <dbReference type="ChEBI" id="CHEBI:29103"/>
    </ligand>
</feature>
<keyword evidence="12 17" id="KW-0456">Lyase</keyword>
<evidence type="ECO:0000256" key="9">
    <source>
        <dbReference type="ARBA" id="ARBA00022958"/>
    </source>
</evidence>
<dbReference type="HAMAP" id="MF_01965">
    <property type="entry name" value="NADHX_dehydratase"/>
    <property type="match status" value="1"/>
</dbReference>
<evidence type="ECO:0000256" key="13">
    <source>
        <dbReference type="ARBA" id="ARBA00023268"/>
    </source>
</evidence>
<evidence type="ECO:0000256" key="2">
    <source>
        <dbReference type="ARBA" id="ARBA00000909"/>
    </source>
</evidence>
<gene>
    <name evidence="18" type="primary">nnrE</name>
    <name evidence="17" type="synonym">nnrD</name>
    <name evidence="22" type="ORF">FJSC11DRAFT_1810</name>
</gene>
<comment type="cofactor">
    <cofactor evidence="18 19">
        <name>K(+)</name>
        <dbReference type="ChEBI" id="CHEBI:29103"/>
    </cofactor>
    <text evidence="18 19">Binds 1 potassium ion per subunit.</text>
</comment>
<comment type="function">
    <text evidence="18">Catalyzes the epimerization of the S- and R-forms of NAD(P)HX, a damaged form of NAD(P)H that is a result of enzymatic or heat-dependent hydration. This is a prerequisite for the S-specific NAD(P)H-hydrate dehydratase to allow the repair of both epimers of NAD(P)HX.</text>
</comment>
<keyword evidence="7 17" id="KW-0067">ATP-binding</keyword>
<comment type="cofactor">
    <cofactor evidence="17">
        <name>Mg(2+)</name>
        <dbReference type="ChEBI" id="CHEBI:18420"/>
    </cofactor>
</comment>
<feature type="binding site" evidence="18">
    <location>
        <position position="208"/>
    </location>
    <ligand>
        <name>K(+)</name>
        <dbReference type="ChEBI" id="CHEBI:29103"/>
    </ligand>
</feature>
<evidence type="ECO:0000256" key="6">
    <source>
        <dbReference type="ARBA" id="ARBA00022741"/>
    </source>
</evidence>
<dbReference type="SUPFAM" id="SSF64153">
    <property type="entry name" value="YjeF N-terminal domain-like"/>
    <property type="match status" value="1"/>
</dbReference>
<comment type="caution">
    <text evidence="22">The sequence shown here is derived from an EMBL/GenBank/DDBJ whole genome shotgun (WGS) entry which is preliminary data.</text>
</comment>
<keyword evidence="11 18" id="KW-0413">Isomerase</keyword>
<keyword evidence="8 17" id="KW-0521">NADP</keyword>
<accession>G6FSR3</accession>
<feature type="binding site" evidence="17">
    <location>
        <position position="500"/>
    </location>
    <ligand>
        <name>(6S)-NADPHX</name>
        <dbReference type="ChEBI" id="CHEBI:64076"/>
    </ligand>
</feature>
<dbReference type="InterPro" id="IPR004443">
    <property type="entry name" value="YjeF_N_dom"/>
</dbReference>
<dbReference type="PROSITE" id="PS01050">
    <property type="entry name" value="YJEF_C_2"/>
    <property type="match status" value="1"/>
</dbReference>
<dbReference type="InterPro" id="IPR030677">
    <property type="entry name" value="Nnr"/>
</dbReference>
<comment type="catalytic activity">
    <reaction evidence="15 17 19">
        <text>(6S)-NADHX + ADP = AMP + phosphate + NADH + H(+)</text>
        <dbReference type="Rhea" id="RHEA:32223"/>
        <dbReference type="ChEBI" id="CHEBI:15378"/>
        <dbReference type="ChEBI" id="CHEBI:43474"/>
        <dbReference type="ChEBI" id="CHEBI:57945"/>
        <dbReference type="ChEBI" id="CHEBI:64074"/>
        <dbReference type="ChEBI" id="CHEBI:456215"/>
        <dbReference type="ChEBI" id="CHEBI:456216"/>
        <dbReference type="EC" id="4.2.1.136"/>
    </reaction>
</comment>
<comment type="similarity">
    <text evidence="18">Belongs to the NnrE/AIBP family.</text>
</comment>
<dbReference type="GO" id="GO:0052856">
    <property type="term" value="F:NAD(P)HX epimerase activity"/>
    <property type="evidence" value="ECO:0007669"/>
    <property type="project" value="UniProtKB-UniRule"/>
</dbReference>
<dbReference type="PANTHER" id="PTHR12592:SF0">
    <property type="entry name" value="ATP-DEPENDENT (S)-NAD(P)H-HYDRATE DEHYDRATASE"/>
    <property type="match status" value="1"/>
</dbReference>
<dbReference type="PANTHER" id="PTHR12592">
    <property type="entry name" value="ATP-DEPENDENT (S)-NAD(P)H-HYDRATE DEHYDRATASE FAMILY MEMBER"/>
    <property type="match status" value="1"/>
</dbReference>
<evidence type="ECO:0000256" key="14">
    <source>
        <dbReference type="ARBA" id="ARBA00025153"/>
    </source>
</evidence>
<feature type="domain" description="YjeF C-terminal" evidence="20">
    <location>
        <begin position="276"/>
        <end position="563"/>
    </location>
</feature>
<dbReference type="NCBIfam" id="TIGR00196">
    <property type="entry name" value="yjeF_cterm"/>
    <property type="match status" value="1"/>
</dbReference>
<evidence type="ECO:0000259" key="20">
    <source>
        <dbReference type="PROSITE" id="PS51383"/>
    </source>
</evidence>
<comment type="similarity">
    <text evidence="3 19">In the N-terminal section; belongs to the NnrE/AIBP family.</text>
</comment>
<dbReference type="GO" id="GO:0005524">
    <property type="term" value="F:ATP binding"/>
    <property type="evidence" value="ECO:0007669"/>
    <property type="project" value="UniProtKB-UniRule"/>
</dbReference>
<keyword evidence="6 17" id="KW-0547">Nucleotide-binding</keyword>
<comment type="catalytic activity">
    <reaction evidence="1 18 19">
        <text>(6R)-NADHX = (6S)-NADHX</text>
        <dbReference type="Rhea" id="RHEA:32215"/>
        <dbReference type="ChEBI" id="CHEBI:64074"/>
        <dbReference type="ChEBI" id="CHEBI:64075"/>
        <dbReference type="EC" id="5.1.99.6"/>
    </reaction>
</comment>
<feature type="binding site" evidence="17">
    <location>
        <position position="434"/>
    </location>
    <ligand>
        <name>(6S)-NADPHX</name>
        <dbReference type="ChEBI" id="CHEBI:64076"/>
    </ligand>
</feature>
<feature type="binding site" evidence="17">
    <location>
        <begin position="470"/>
        <end position="474"/>
    </location>
    <ligand>
        <name>AMP</name>
        <dbReference type="ChEBI" id="CHEBI:456215"/>
    </ligand>
</feature>
<evidence type="ECO:0000259" key="21">
    <source>
        <dbReference type="PROSITE" id="PS51385"/>
    </source>
</evidence>
<comment type="similarity">
    <text evidence="17">Belongs to the NnrD/CARKD family.</text>
</comment>
<comment type="subunit">
    <text evidence="17">Homotetramer.</text>
</comment>
<dbReference type="GO" id="GO:0046496">
    <property type="term" value="P:nicotinamide nucleotide metabolic process"/>
    <property type="evidence" value="ECO:0007669"/>
    <property type="project" value="UniProtKB-UniRule"/>
</dbReference>